<comment type="caution">
    <text evidence="5">The sequence shown here is derived from an EMBL/GenBank/DDBJ whole genome shotgun (WGS) entry which is preliminary data.</text>
</comment>
<name>A0A365U5T7_9RHOB</name>
<evidence type="ECO:0000313" key="5">
    <source>
        <dbReference type="EMBL" id="RBI83673.1"/>
    </source>
</evidence>
<dbReference type="GO" id="GO:0042597">
    <property type="term" value="C:periplasmic space"/>
    <property type="evidence" value="ECO:0007669"/>
    <property type="project" value="UniProtKB-SubCell"/>
</dbReference>
<evidence type="ECO:0000313" key="6">
    <source>
        <dbReference type="Proteomes" id="UP000253370"/>
    </source>
</evidence>
<dbReference type="OrthoDB" id="7822595at2"/>
<sequence>MQLTKIMTGTALAVGLATAAQAQETLNISTWLPPNHPINVDMFGGLVEMMEEATDGAVTGELVMGLAPPPAQMDLIMDGAADLSIIFHGYQPGRFVGTKLIELPGYEGSAEAASVAYWRVFEEHLADLNEHRGVKVIALTTHGPAQVHSNQEVKTLDDLDGLKTRLPGGVATDVANELGMVGIQVPAPKVYETLDSGAADAVTMNMGERIGFKLNEVAKNVYEMPGGFYRGSFAVIMSQERFDSLPEDVQAALEENVFGEPASRMMGQAWDASDARATEATMAAEDNVIVTASEEDQARFAEIAEMVIGNVLAELEEAGVDAQAAHEMVQQEMDAAVTN</sequence>
<keyword evidence="3" id="KW-0574">Periplasm</keyword>
<accession>A0A365U5T7</accession>
<feature type="chain" id="PRO_5016759273" evidence="4">
    <location>
        <begin position="23"/>
        <end position="339"/>
    </location>
</feature>
<dbReference type="NCBIfam" id="NF037995">
    <property type="entry name" value="TRAP_S1"/>
    <property type="match status" value="1"/>
</dbReference>
<dbReference type="GO" id="GO:0055085">
    <property type="term" value="P:transmembrane transport"/>
    <property type="evidence" value="ECO:0007669"/>
    <property type="project" value="InterPro"/>
</dbReference>
<keyword evidence="2 4" id="KW-0732">Signal</keyword>
<dbReference type="Gene3D" id="3.40.190.170">
    <property type="entry name" value="Bacterial extracellular solute-binding protein, family 7"/>
    <property type="match status" value="1"/>
</dbReference>
<reference evidence="5 6" key="1">
    <citation type="submission" date="2018-07" db="EMBL/GenBank/DDBJ databases">
        <title>Rhodosalinus sp. strain E84T genomic sequence and assembly.</title>
        <authorList>
            <person name="Liu Z.-W."/>
            <person name="Lu D.-C."/>
        </authorList>
    </citation>
    <scope>NUCLEOTIDE SEQUENCE [LARGE SCALE GENOMIC DNA]</scope>
    <source>
        <strain evidence="5 6">E84</strain>
    </source>
</reference>
<proteinExistence type="predicted"/>
<dbReference type="InterPro" id="IPR038404">
    <property type="entry name" value="TRAP_DctP_sf"/>
</dbReference>
<dbReference type="Pfam" id="PF03480">
    <property type="entry name" value="DctP"/>
    <property type="match status" value="1"/>
</dbReference>
<comment type="subcellular location">
    <subcellularLocation>
        <location evidence="1">Periplasm</location>
    </subcellularLocation>
</comment>
<dbReference type="PANTHER" id="PTHR33376:SF15">
    <property type="entry name" value="BLL6794 PROTEIN"/>
    <property type="match status" value="1"/>
</dbReference>
<dbReference type="PANTHER" id="PTHR33376">
    <property type="match status" value="1"/>
</dbReference>
<dbReference type="Proteomes" id="UP000253370">
    <property type="component" value="Unassembled WGS sequence"/>
</dbReference>
<dbReference type="CDD" id="cd13665">
    <property type="entry name" value="PBP2_TRAP_Dctp3_4"/>
    <property type="match status" value="1"/>
</dbReference>
<evidence type="ECO:0000256" key="2">
    <source>
        <dbReference type="ARBA" id="ARBA00022729"/>
    </source>
</evidence>
<dbReference type="AlphaFoldDB" id="A0A365U5T7"/>
<dbReference type="RefSeq" id="WP_113290316.1">
    <property type="nucleotide sequence ID" value="NZ_QNTQ01000015.1"/>
</dbReference>
<organism evidence="5 6">
    <name type="scientific">Rhodosalinus halophilus</name>
    <dbReference type="NCBI Taxonomy" id="2259333"/>
    <lineage>
        <taxon>Bacteria</taxon>
        <taxon>Pseudomonadati</taxon>
        <taxon>Pseudomonadota</taxon>
        <taxon>Alphaproteobacteria</taxon>
        <taxon>Rhodobacterales</taxon>
        <taxon>Paracoccaceae</taxon>
        <taxon>Rhodosalinus</taxon>
    </lineage>
</organism>
<feature type="signal peptide" evidence="4">
    <location>
        <begin position="1"/>
        <end position="22"/>
    </location>
</feature>
<dbReference type="EMBL" id="QNTQ01000015">
    <property type="protein sequence ID" value="RBI83673.1"/>
    <property type="molecule type" value="Genomic_DNA"/>
</dbReference>
<gene>
    <name evidence="5" type="ORF">DRV85_15120</name>
</gene>
<evidence type="ECO:0000256" key="4">
    <source>
        <dbReference type="SAM" id="SignalP"/>
    </source>
</evidence>
<dbReference type="InterPro" id="IPR018389">
    <property type="entry name" value="DctP_fam"/>
</dbReference>
<evidence type="ECO:0000256" key="3">
    <source>
        <dbReference type="ARBA" id="ARBA00022764"/>
    </source>
</evidence>
<protein>
    <submittedName>
        <fullName evidence="5">C4-dicarboxylate ABC transporter substrate-binding protein</fullName>
    </submittedName>
</protein>
<evidence type="ECO:0000256" key="1">
    <source>
        <dbReference type="ARBA" id="ARBA00004418"/>
    </source>
</evidence>
<keyword evidence="6" id="KW-1185">Reference proteome</keyword>